<dbReference type="PANTHER" id="PTHR11610:SF111">
    <property type="entry name" value="PHOSPHOLIPASE A1 MEMBER A"/>
    <property type="match status" value="1"/>
</dbReference>
<dbReference type="GO" id="GO:0002080">
    <property type="term" value="C:acrosomal membrane"/>
    <property type="evidence" value="ECO:0007669"/>
    <property type="project" value="Ensembl"/>
</dbReference>
<keyword evidence="6" id="KW-0442">Lipid degradation</keyword>
<keyword evidence="18" id="KW-1185">Reference proteome</keyword>
<evidence type="ECO:0000256" key="2">
    <source>
        <dbReference type="ARBA" id="ARBA00010701"/>
    </source>
</evidence>
<dbReference type="PRINTS" id="PR00821">
    <property type="entry name" value="TAGLIPASE"/>
</dbReference>
<sequence>MGAHRVTAPAESRTRQQQRPVPPQPGPPHCREQLPLGGPRGRFFWELRYSGEEPPVRPVRRRMPRMALECQRRRKMVEDPKRKLLMVLALLLLPSSAQTGNTDRLSEHHCTDFQRANFLRGSKLKVQFLLFTSSSPSCGELISADDDIKNCSFNSSLDTKIIIHGFRALGTKPSWIEGLVQAILHTSQVNVIAVDWVYGSTGDYPSAVENVTQLALAISQFISKLLALGVSGTSIHIIGVSLGAHVGGLVGHFHGGRLGRITALDPAGPKYTRARPEERLDPGDALFVEAIHTDADYFGIRIPVGHIDYFVNGGKDQPGCPRFISAGYNFLICDHMRAVHLYISALSHPCPIVGFPCASHQDFLNGHCLNCAKPFLSSCPRIGLLEQAGVNMSRLPQEVKVFLMTSPSAPFCVHHSLVEFQLQKKRNRVTSIEISFSSNSTKDTAKITIPKDQETGKRLLAHRVPLCQINTVTLKYIPKNLFWSKDEPFIVGKLCVAPLPLNSSRTMSCLPWSLTLPSKTDISYDRPTACA</sequence>
<evidence type="ECO:0000256" key="8">
    <source>
        <dbReference type="ARBA" id="ARBA00023157"/>
    </source>
</evidence>
<evidence type="ECO:0000256" key="11">
    <source>
        <dbReference type="ARBA" id="ARBA00048284"/>
    </source>
</evidence>
<dbReference type="Gene3D" id="3.40.50.1820">
    <property type="entry name" value="alpha/beta hydrolase"/>
    <property type="match status" value="1"/>
</dbReference>
<dbReference type="GeneTree" id="ENSGT00940000159279"/>
<comment type="catalytic activity">
    <reaction evidence="13">
        <text>1-hexadecanoyl-2-(5Z,8Z,11Z,14Z-eicosatetraenoyl)-sn-glycero-3-phospho-L-serine + H2O = 2-(5Z,8Z,11Z,14Z)-eicosatetraenoyl-sn-glycero-3-phospho-L-serine + hexadecanoate + H(+)</text>
        <dbReference type="Rhea" id="RHEA:41187"/>
        <dbReference type="ChEBI" id="CHEBI:7896"/>
        <dbReference type="ChEBI" id="CHEBI:15377"/>
        <dbReference type="ChEBI" id="CHEBI:15378"/>
        <dbReference type="ChEBI" id="CHEBI:75032"/>
        <dbReference type="ChEBI" id="CHEBI:77830"/>
    </reaction>
    <physiologicalReaction direction="left-to-right" evidence="13">
        <dbReference type="Rhea" id="RHEA:41188"/>
    </physiologicalReaction>
</comment>
<dbReference type="InterPro" id="IPR013818">
    <property type="entry name" value="Lipase"/>
</dbReference>
<name>A0A8C9N6S6_SERCA</name>
<keyword evidence="4" id="KW-0732">Signal</keyword>
<evidence type="ECO:0000256" key="13">
    <source>
        <dbReference type="ARBA" id="ARBA00048700"/>
    </source>
</evidence>
<keyword evidence="7" id="KW-0443">Lipid metabolism</keyword>
<accession>A0A8C9N6S6</accession>
<dbReference type="InterPro" id="IPR033906">
    <property type="entry name" value="Lipase_N"/>
</dbReference>
<keyword evidence="9" id="KW-0325">Glycoprotein</keyword>
<evidence type="ECO:0000313" key="18">
    <source>
        <dbReference type="Proteomes" id="UP000694409"/>
    </source>
</evidence>
<dbReference type="CDD" id="cd00707">
    <property type="entry name" value="Pancreat_lipase_like"/>
    <property type="match status" value="1"/>
</dbReference>
<evidence type="ECO:0000256" key="1">
    <source>
        <dbReference type="ARBA" id="ARBA00004613"/>
    </source>
</evidence>
<dbReference type="Ensembl" id="ENSSCAT00000014638.1">
    <property type="protein sequence ID" value="ENSSCAP00000013006.1"/>
    <property type="gene ID" value="ENSSCAG00000009691.1"/>
</dbReference>
<dbReference type="GO" id="GO:0005615">
    <property type="term" value="C:extracellular space"/>
    <property type="evidence" value="ECO:0007669"/>
    <property type="project" value="TreeGrafter"/>
</dbReference>
<dbReference type="SUPFAM" id="SSF53474">
    <property type="entry name" value="alpha/beta-Hydrolases"/>
    <property type="match status" value="1"/>
</dbReference>
<comment type="catalytic activity">
    <reaction evidence="12">
        <text>1,2-di-(9Z)-octadecenoyl-sn-glycero-3-phospho-L-serine + H2O = 2-(9Z-octadecenoyl)-sn-glycero-3-phospho-L-serine + (9Z)-octadecenoate + H(+)</text>
        <dbReference type="Rhea" id="RHEA:40491"/>
        <dbReference type="ChEBI" id="CHEBI:15377"/>
        <dbReference type="ChEBI" id="CHEBI:15378"/>
        <dbReference type="ChEBI" id="CHEBI:30823"/>
        <dbReference type="ChEBI" id="CHEBI:74905"/>
        <dbReference type="ChEBI" id="CHEBI:77342"/>
    </reaction>
    <physiologicalReaction direction="left-to-right" evidence="12">
        <dbReference type="Rhea" id="RHEA:40492"/>
    </physiologicalReaction>
</comment>
<evidence type="ECO:0000256" key="9">
    <source>
        <dbReference type="ARBA" id="ARBA00023180"/>
    </source>
</evidence>
<dbReference type="InterPro" id="IPR000734">
    <property type="entry name" value="TAG_lipase"/>
</dbReference>
<gene>
    <name evidence="17" type="primary">PLA1A</name>
</gene>
<dbReference type="GO" id="GO:0008970">
    <property type="term" value="F:phospholipase A1 activity"/>
    <property type="evidence" value="ECO:0007669"/>
    <property type="project" value="Ensembl"/>
</dbReference>
<evidence type="ECO:0000256" key="10">
    <source>
        <dbReference type="ARBA" id="ARBA00040696"/>
    </source>
</evidence>
<organism evidence="17 18">
    <name type="scientific">Serinus canaria</name>
    <name type="common">Island canary</name>
    <name type="synonym">Fringilla canaria</name>
    <dbReference type="NCBI Taxonomy" id="9135"/>
    <lineage>
        <taxon>Eukaryota</taxon>
        <taxon>Metazoa</taxon>
        <taxon>Chordata</taxon>
        <taxon>Craniata</taxon>
        <taxon>Vertebrata</taxon>
        <taxon>Euteleostomi</taxon>
        <taxon>Archelosauria</taxon>
        <taxon>Archosauria</taxon>
        <taxon>Dinosauria</taxon>
        <taxon>Saurischia</taxon>
        <taxon>Theropoda</taxon>
        <taxon>Coelurosauria</taxon>
        <taxon>Aves</taxon>
        <taxon>Neognathae</taxon>
        <taxon>Neoaves</taxon>
        <taxon>Telluraves</taxon>
        <taxon>Australaves</taxon>
        <taxon>Passeriformes</taxon>
        <taxon>Passeroidea</taxon>
        <taxon>Fringillidae</taxon>
        <taxon>Carduelinae</taxon>
        <taxon>Serinus</taxon>
    </lineage>
</organism>
<comment type="catalytic activity">
    <reaction evidence="11">
        <text>1-(9Z-octadecenoyl)-sn-glycero-3-phospho-L-serine + H2O = sn-glycero-3-phospho-L-serine + (9Z)-octadecenoate + H(+)</text>
        <dbReference type="Rhea" id="RHEA:40499"/>
        <dbReference type="ChEBI" id="CHEBI:15377"/>
        <dbReference type="ChEBI" id="CHEBI:15378"/>
        <dbReference type="ChEBI" id="CHEBI:30823"/>
        <dbReference type="ChEBI" id="CHEBI:64765"/>
        <dbReference type="ChEBI" id="CHEBI:74617"/>
    </reaction>
    <physiologicalReaction direction="left-to-right" evidence="11">
        <dbReference type="Rhea" id="RHEA:40500"/>
    </physiologicalReaction>
</comment>
<keyword evidence="3" id="KW-0964">Secreted</keyword>
<reference evidence="17" key="2">
    <citation type="submission" date="2025-09" db="UniProtKB">
        <authorList>
            <consortium name="Ensembl"/>
        </authorList>
    </citation>
    <scope>IDENTIFICATION</scope>
</reference>
<comment type="similarity">
    <text evidence="2 14">Belongs to the AB hydrolase superfamily. Lipase family.</text>
</comment>
<evidence type="ECO:0000256" key="15">
    <source>
        <dbReference type="SAM" id="MobiDB-lite"/>
    </source>
</evidence>
<feature type="domain" description="Lipase" evidence="16">
    <location>
        <begin position="100"/>
        <end position="411"/>
    </location>
</feature>
<evidence type="ECO:0000259" key="16">
    <source>
        <dbReference type="Pfam" id="PF00151"/>
    </source>
</evidence>
<reference evidence="17" key="1">
    <citation type="submission" date="2025-08" db="UniProtKB">
        <authorList>
            <consortium name="Ensembl"/>
        </authorList>
    </citation>
    <scope>IDENTIFICATION</scope>
</reference>
<evidence type="ECO:0000256" key="3">
    <source>
        <dbReference type="ARBA" id="ARBA00022525"/>
    </source>
</evidence>
<proteinExistence type="inferred from homology"/>
<evidence type="ECO:0000256" key="5">
    <source>
        <dbReference type="ARBA" id="ARBA00022801"/>
    </source>
</evidence>
<dbReference type="FunFam" id="3.40.50.1820:FF:000081">
    <property type="entry name" value="phospholipase A1 member A isoform X1"/>
    <property type="match status" value="1"/>
</dbReference>
<keyword evidence="8" id="KW-1015">Disulfide bond</keyword>
<evidence type="ECO:0000256" key="6">
    <source>
        <dbReference type="ARBA" id="ARBA00022963"/>
    </source>
</evidence>
<dbReference type="Pfam" id="PF00151">
    <property type="entry name" value="Lipase"/>
    <property type="match status" value="1"/>
</dbReference>
<dbReference type="Proteomes" id="UP000694409">
    <property type="component" value="Unassembled WGS sequence"/>
</dbReference>
<protein>
    <recommendedName>
        <fullName evidence="10">Phospholipase A1 member A</fullName>
    </recommendedName>
</protein>
<evidence type="ECO:0000256" key="7">
    <source>
        <dbReference type="ARBA" id="ARBA00023098"/>
    </source>
</evidence>
<evidence type="ECO:0000256" key="12">
    <source>
        <dbReference type="ARBA" id="ARBA00048646"/>
    </source>
</evidence>
<dbReference type="InterPro" id="IPR029058">
    <property type="entry name" value="AB_hydrolase_fold"/>
</dbReference>
<evidence type="ECO:0000313" key="17">
    <source>
        <dbReference type="Ensembl" id="ENSSCAP00000013006.1"/>
    </source>
</evidence>
<evidence type="ECO:0000256" key="4">
    <source>
        <dbReference type="ARBA" id="ARBA00022729"/>
    </source>
</evidence>
<dbReference type="AlphaFoldDB" id="A0A8C9N6S6"/>
<dbReference type="PANTHER" id="PTHR11610">
    <property type="entry name" value="LIPASE"/>
    <property type="match status" value="1"/>
</dbReference>
<keyword evidence="5" id="KW-0378">Hydrolase</keyword>
<evidence type="ECO:0000256" key="14">
    <source>
        <dbReference type="RuleBase" id="RU004262"/>
    </source>
</evidence>
<dbReference type="GO" id="GO:0016042">
    <property type="term" value="P:lipid catabolic process"/>
    <property type="evidence" value="ECO:0007669"/>
    <property type="project" value="UniProtKB-KW"/>
</dbReference>
<comment type="subcellular location">
    <subcellularLocation>
        <location evidence="1">Secreted</location>
    </subcellularLocation>
</comment>
<feature type="region of interest" description="Disordered" evidence="15">
    <location>
        <begin position="1"/>
        <end position="35"/>
    </location>
</feature>